<dbReference type="Proteomes" id="UP000233564">
    <property type="component" value="Unassembled WGS sequence"/>
</dbReference>
<dbReference type="AlphaFoldDB" id="A0A2N1E003"/>
<evidence type="ECO:0000313" key="1">
    <source>
        <dbReference type="EMBL" id="PKH17715.1"/>
    </source>
</evidence>
<accession>A0A2N1E003</accession>
<evidence type="ECO:0000313" key="2">
    <source>
        <dbReference type="Proteomes" id="UP000233564"/>
    </source>
</evidence>
<comment type="caution">
    <text evidence="1">The sequence shown here is derived from an EMBL/GenBank/DDBJ whole genome shotgun (WGS) entry which is preliminary data.</text>
</comment>
<sequence length="65" mass="7311">MVINNEKTSPPLTSPINDEFLNTVINIEIKIKGTAATPEKKGHNMNAKKTFIRGYVFNVMVYTLD</sequence>
<protein>
    <submittedName>
        <fullName evidence="1">Uncharacterized protein</fullName>
    </submittedName>
</protein>
<name>A0A2N1E003_PSEFL</name>
<gene>
    <name evidence="1" type="ORF">CIB54_20575</name>
</gene>
<proteinExistence type="predicted"/>
<dbReference type="EMBL" id="NVXX01000034">
    <property type="protein sequence ID" value="PKH17715.1"/>
    <property type="molecule type" value="Genomic_DNA"/>
</dbReference>
<organism evidence="1 2">
    <name type="scientific">Pseudomonas fluorescens</name>
    <dbReference type="NCBI Taxonomy" id="294"/>
    <lineage>
        <taxon>Bacteria</taxon>
        <taxon>Pseudomonadati</taxon>
        <taxon>Pseudomonadota</taxon>
        <taxon>Gammaproteobacteria</taxon>
        <taxon>Pseudomonadales</taxon>
        <taxon>Pseudomonadaceae</taxon>
        <taxon>Pseudomonas</taxon>
    </lineage>
</organism>
<reference evidence="1 2" key="1">
    <citation type="submission" date="2017-08" db="EMBL/GenBank/DDBJ databases">
        <authorList>
            <person name="de Groot N.N."/>
        </authorList>
    </citation>
    <scope>NUCLEOTIDE SEQUENCE [LARGE SCALE GENOMIC DNA]</scope>
    <source>
        <strain evidence="1 2">PfR 37</strain>
    </source>
</reference>